<reference evidence="6 7" key="1">
    <citation type="journal article" date="2023" name="Insect Mol. Biol.">
        <title>Genome sequencing provides insights into the evolution of gene families encoding plant cell wall-degrading enzymes in longhorned beetles.</title>
        <authorList>
            <person name="Shin N.R."/>
            <person name="Okamura Y."/>
            <person name="Kirsch R."/>
            <person name="Pauchet Y."/>
        </authorList>
    </citation>
    <scope>NUCLEOTIDE SEQUENCE [LARGE SCALE GENOMIC DNA]</scope>
    <source>
        <strain evidence="6">EAD_L_NR</strain>
    </source>
</reference>
<evidence type="ECO:0000313" key="7">
    <source>
        <dbReference type="Proteomes" id="UP001159042"/>
    </source>
</evidence>
<comment type="caution">
    <text evidence="6">The sequence shown here is derived from an EMBL/GenBank/DDBJ whole genome shotgun (WGS) entry which is preliminary data.</text>
</comment>
<dbReference type="SUPFAM" id="SSF52540">
    <property type="entry name" value="P-loop containing nucleoside triphosphate hydrolases"/>
    <property type="match status" value="1"/>
</dbReference>
<dbReference type="InterPro" id="IPR045055">
    <property type="entry name" value="DNA2/NAM7-like"/>
</dbReference>
<dbReference type="InterPro" id="IPR027417">
    <property type="entry name" value="P-loop_NTPase"/>
</dbReference>
<accession>A0AAV8VD17</accession>
<feature type="domain" description="DNA2/NAM7 helicase-like C-terminal" evidence="5">
    <location>
        <begin position="9"/>
        <end position="126"/>
    </location>
</feature>
<keyword evidence="7" id="KW-1185">Reference proteome</keyword>
<dbReference type="GO" id="GO:0005524">
    <property type="term" value="F:ATP binding"/>
    <property type="evidence" value="ECO:0007669"/>
    <property type="project" value="UniProtKB-KW"/>
</dbReference>
<dbReference type="GO" id="GO:0016787">
    <property type="term" value="F:hydrolase activity"/>
    <property type="evidence" value="ECO:0007669"/>
    <property type="project" value="UniProtKB-KW"/>
</dbReference>
<keyword evidence="1" id="KW-0547">Nucleotide-binding</keyword>
<sequence length="151" mass="17553">PYLLFNLLKVESEDESNYRNLQEVDVIYKLLETLAKRVRSSCVYSIGVITPYRAQMELLLAKTSPIRFGANVSLTVNTVDSFQGMENDVIIISCVRYTSNYFLQNEQRLNVALTRARQALYIIGNYSLFKHCKPLYDLREDAKKTKTLYRH</sequence>
<evidence type="ECO:0000256" key="1">
    <source>
        <dbReference type="ARBA" id="ARBA00022741"/>
    </source>
</evidence>
<dbReference type="CDD" id="cd18808">
    <property type="entry name" value="SF1_C_Upf1"/>
    <property type="match status" value="1"/>
</dbReference>
<keyword evidence="4" id="KW-0067">ATP-binding</keyword>
<proteinExistence type="predicted"/>
<dbReference type="PANTHER" id="PTHR10887">
    <property type="entry name" value="DNA2/NAM7 HELICASE FAMILY"/>
    <property type="match status" value="1"/>
</dbReference>
<organism evidence="6 7">
    <name type="scientific">Exocentrus adspersus</name>
    <dbReference type="NCBI Taxonomy" id="1586481"/>
    <lineage>
        <taxon>Eukaryota</taxon>
        <taxon>Metazoa</taxon>
        <taxon>Ecdysozoa</taxon>
        <taxon>Arthropoda</taxon>
        <taxon>Hexapoda</taxon>
        <taxon>Insecta</taxon>
        <taxon>Pterygota</taxon>
        <taxon>Neoptera</taxon>
        <taxon>Endopterygota</taxon>
        <taxon>Coleoptera</taxon>
        <taxon>Polyphaga</taxon>
        <taxon>Cucujiformia</taxon>
        <taxon>Chrysomeloidea</taxon>
        <taxon>Cerambycidae</taxon>
        <taxon>Lamiinae</taxon>
        <taxon>Acanthocinini</taxon>
        <taxon>Exocentrus</taxon>
    </lineage>
</organism>
<dbReference type="InterPro" id="IPR041679">
    <property type="entry name" value="DNA2/NAM7-like_C"/>
</dbReference>
<dbReference type="GO" id="GO:0005694">
    <property type="term" value="C:chromosome"/>
    <property type="evidence" value="ECO:0007669"/>
    <property type="project" value="UniProtKB-ARBA"/>
</dbReference>
<dbReference type="FunFam" id="3.40.50.300:FF:000326">
    <property type="entry name" value="P-loop containing nucleoside triphosphate hydrolase"/>
    <property type="match status" value="1"/>
</dbReference>
<dbReference type="Pfam" id="PF13087">
    <property type="entry name" value="AAA_12"/>
    <property type="match status" value="1"/>
</dbReference>
<feature type="non-terminal residue" evidence="6">
    <location>
        <position position="1"/>
    </location>
</feature>
<evidence type="ECO:0000256" key="4">
    <source>
        <dbReference type="ARBA" id="ARBA00022840"/>
    </source>
</evidence>
<evidence type="ECO:0000256" key="2">
    <source>
        <dbReference type="ARBA" id="ARBA00022801"/>
    </source>
</evidence>
<dbReference type="InterPro" id="IPR047187">
    <property type="entry name" value="SF1_C_Upf1"/>
</dbReference>
<dbReference type="AlphaFoldDB" id="A0AAV8VD17"/>
<dbReference type="EMBL" id="JANEYG010000150">
    <property type="protein sequence ID" value="KAJ8912038.1"/>
    <property type="molecule type" value="Genomic_DNA"/>
</dbReference>
<keyword evidence="2" id="KW-0378">Hydrolase</keyword>
<dbReference type="Proteomes" id="UP001159042">
    <property type="component" value="Unassembled WGS sequence"/>
</dbReference>
<protein>
    <recommendedName>
        <fullName evidence="5">DNA2/NAM7 helicase-like C-terminal domain-containing protein</fullName>
    </recommendedName>
</protein>
<evidence type="ECO:0000256" key="3">
    <source>
        <dbReference type="ARBA" id="ARBA00022806"/>
    </source>
</evidence>
<dbReference type="PANTHER" id="PTHR10887:SF495">
    <property type="entry name" value="HELICASE SENATAXIN ISOFORM X1-RELATED"/>
    <property type="match status" value="1"/>
</dbReference>
<evidence type="ECO:0000259" key="5">
    <source>
        <dbReference type="Pfam" id="PF13087"/>
    </source>
</evidence>
<dbReference type="GO" id="GO:0004386">
    <property type="term" value="F:helicase activity"/>
    <property type="evidence" value="ECO:0007669"/>
    <property type="project" value="UniProtKB-KW"/>
</dbReference>
<keyword evidence="3" id="KW-0347">Helicase</keyword>
<gene>
    <name evidence="6" type="ORF">NQ315_000531</name>
</gene>
<name>A0AAV8VD17_9CUCU</name>
<dbReference type="Gene3D" id="3.40.50.300">
    <property type="entry name" value="P-loop containing nucleotide triphosphate hydrolases"/>
    <property type="match status" value="1"/>
</dbReference>
<evidence type="ECO:0000313" key="6">
    <source>
        <dbReference type="EMBL" id="KAJ8912038.1"/>
    </source>
</evidence>